<keyword evidence="3" id="KW-1185">Reference proteome</keyword>
<dbReference type="EMBL" id="JAAMPI010001130">
    <property type="protein sequence ID" value="KAF4626559.1"/>
    <property type="molecule type" value="Genomic_DNA"/>
</dbReference>
<comment type="caution">
    <text evidence="2">The sequence shown here is derived from an EMBL/GenBank/DDBJ whole genome shotgun (WGS) entry which is preliminary data.</text>
</comment>
<dbReference type="Pfam" id="PF22041">
    <property type="entry name" value="GST_C_7"/>
    <property type="match status" value="1"/>
</dbReference>
<evidence type="ECO:0000313" key="2">
    <source>
        <dbReference type="EMBL" id="KAF4626559.1"/>
    </source>
</evidence>
<gene>
    <name evidence="2" type="ORF">G7Y89_g11598</name>
</gene>
<protein>
    <recommendedName>
        <fullName evidence="1">Glutathione S-transferase UstS-like C-terminal domain-containing protein</fullName>
    </recommendedName>
</protein>
<dbReference type="InterPro" id="IPR054416">
    <property type="entry name" value="GST_UstS-like_C"/>
</dbReference>
<dbReference type="Gene3D" id="1.20.1050.10">
    <property type="match status" value="1"/>
</dbReference>
<dbReference type="SUPFAM" id="SSF47616">
    <property type="entry name" value="GST C-terminal domain-like"/>
    <property type="match status" value="1"/>
</dbReference>
<dbReference type="InterPro" id="IPR036282">
    <property type="entry name" value="Glutathione-S-Trfase_C_sf"/>
</dbReference>
<accession>A0A8H4RD67</accession>
<evidence type="ECO:0000259" key="1">
    <source>
        <dbReference type="Pfam" id="PF22041"/>
    </source>
</evidence>
<sequence length="172" mass="19239">MDSKPIALALEEAHPSPSLHLDSPYLAHTADSSPTPQKIEVLSPTIITPLVGFWIPLIPEKLLNPPSKEYFIRTREARYGVSLAQVAKAKATEEAWIEVLPPLKELGALLGENEEGHFLMGKTPSYADLVVVGWLQFFKAVDEAIYKRVVEIEPKLGELYNASKQWVKRDDH</sequence>
<reference evidence="2 3" key="1">
    <citation type="submission" date="2020-03" db="EMBL/GenBank/DDBJ databases">
        <title>Draft Genome Sequence of Cudoniella acicularis.</title>
        <authorList>
            <person name="Buettner E."/>
            <person name="Kellner H."/>
        </authorList>
    </citation>
    <scope>NUCLEOTIDE SEQUENCE [LARGE SCALE GENOMIC DNA]</scope>
    <source>
        <strain evidence="2 3">DSM 108380</strain>
    </source>
</reference>
<dbReference type="OrthoDB" id="4951845at2759"/>
<evidence type="ECO:0000313" key="3">
    <source>
        <dbReference type="Proteomes" id="UP000566819"/>
    </source>
</evidence>
<organism evidence="2 3">
    <name type="scientific">Cudoniella acicularis</name>
    <dbReference type="NCBI Taxonomy" id="354080"/>
    <lineage>
        <taxon>Eukaryota</taxon>
        <taxon>Fungi</taxon>
        <taxon>Dikarya</taxon>
        <taxon>Ascomycota</taxon>
        <taxon>Pezizomycotina</taxon>
        <taxon>Leotiomycetes</taxon>
        <taxon>Helotiales</taxon>
        <taxon>Tricladiaceae</taxon>
        <taxon>Cudoniella</taxon>
    </lineage>
</organism>
<name>A0A8H4RD67_9HELO</name>
<dbReference type="AlphaFoldDB" id="A0A8H4RD67"/>
<proteinExistence type="predicted"/>
<dbReference type="Proteomes" id="UP000566819">
    <property type="component" value="Unassembled WGS sequence"/>
</dbReference>
<feature type="domain" description="Glutathione S-transferase UstS-like C-terminal" evidence="1">
    <location>
        <begin position="41"/>
        <end position="151"/>
    </location>
</feature>